<evidence type="ECO:0000313" key="1">
    <source>
        <dbReference type="EMBL" id="CAJ2649674.1"/>
    </source>
</evidence>
<evidence type="ECO:0000313" key="2">
    <source>
        <dbReference type="Proteomes" id="UP001177021"/>
    </source>
</evidence>
<sequence length="102" mass="11391">MAHFIGSGLVVGKYQYCVSTLKVKGCNLQSFPSAHVFEKNEILDKGHISMGELRGFLYICDASSPHGITMWIMKNYGIGESWTKVYNIDTFLSNDLSSHIGR</sequence>
<dbReference type="Proteomes" id="UP001177021">
    <property type="component" value="Unassembled WGS sequence"/>
</dbReference>
<comment type="caution">
    <text evidence="1">The sequence shown here is derived from an EMBL/GenBank/DDBJ whole genome shotgun (WGS) entry which is preliminary data.</text>
</comment>
<keyword evidence="2" id="KW-1185">Reference proteome</keyword>
<dbReference type="EMBL" id="CASHSV030000109">
    <property type="protein sequence ID" value="CAJ2649674.1"/>
    <property type="molecule type" value="Genomic_DNA"/>
</dbReference>
<name>A0ACB0K0C2_TRIPR</name>
<accession>A0ACB0K0C2</accession>
<protein>
    <submittedName>
        <fullName evidence="1">Uncharacterized protein</fullName>
    </submittedName>
</protein>
<proteinExistence type="predicted"/>
<organism evidence="1 2">
    <name type="scientific">Trifolium pratense</name>
    <name type="common">Red clover</name>
    <dbReference type="NCBI Taxonomy" id="57577"/>
    <lineage>
        <taxon>Eukaryota</taxon>
        <taxon>Viridiplantae</taxon>
        <taxon>Streptophyta</taxon>
        <taxon>Embryophyta</taxon>
        <taxon>Tracheophyta</taxon>
        <taxon>Spermatophyta</taxon>
        <taxon>Magnoliopsida</taxon>
        <taxon>eudicotyledons</taxon>
        <taxon>Gunneridae</taxon>
        <taxon>Pentapetalae</taxon>
        <taxon>rosids</taxon>
        <taxon>fabids</taxon>
        <taxon>Fabales</taxon>
        <taxon>Fabaceae</taxon>
        <taxon>Papilionoideae</taxon>
        <taxon>50 kb inversion clade</taxon>
        <taxon>NPAAA clade</taxon>
        <taxon>Hologalegina</taxon>
        <taxon>IRL clade</taxon>
        <taxon>Trifolieae</taxon>
        <taxon>Trifolium</taxon>
    </lineage>
</organism>
<reference evidence="1" key="1">
    <citation type="submission" date="2023-10" db="EMBL/GenBank/DDBJ databases">
        <authorList>
            <person name="Rodriguez Cubillos JULIANA M."/>
            <person name="De Vega J."/>
        </authorList>
    </citation>
    <scope>NUCLEOTIDE SEQUENCE</scope>
</reference>
<gene>
    <name evidence="1" type="ORF">MILVUS5_LOCUS17719</name>
</gene>